<accession>A0AAD8PFM0</accession>
<dbReference type="EMBL" id="JAVEPI010000001">
    <property type="protein sequence ID" value="KAK1444350.1"/>
    <property type="molecule type" value="Genomic_DNA"/>
</dbReference>
<dbReference type="Proteomes" id="UP001230268">
    <property type="component" value="Unassembled WGS sequence"/>
</dbReference>
<keyword evidence="2" id="KW-1185">Reference proteome</keyword>
<name>A0AAD8PFM0_BABGI</name>
<gene>
    <name evidence="1" type="ORF">BgAZ_102560</name>
</gene>
<evidence type="ECO:0000313" key="2">
    <source>
        <dbReference type="Proteomes" id="UP001230268"/>
    </source>
</evidence>
<dbReference type="AlphaFoldDB" id="A0AAD8PFM0"/>
<comment type="caution">
    <text evidence="1">The sequence shown here is derived from an EMBL/GenBank/DDBJ whole genome shotgun (WGS) entry which is preliminary data.</text>
</comment>
<proteinExistence type="predicted"/>
<sequence length="94" mass="10987">MVHKERSNFLVIYMQSFRQIPFQLMQQTYKITTHTLKEWEHGAHMVKQSIFVTPGDFCSFKQANNILAVTSEKPSHSVLFEVVLQFLTVPFLVI</sequence>
<reference evidence="1" key="1">
    <citation type="submission" date="2023-08" db="EMBL/GenBank/DDBJ databases">
        <title>Draft sequence of the Babesia gibsoni genome.</title>
        <authorList>
            <person name="Yamagishi J.Y."/>
            <person name="Xuan X.X."/>
        </authorList>
    </citation>
    <scope>NUCLEOTIDE SEQUENCE</scope>
    <source>
        <strain evidence="1">Azabu</strain>
    </source>
</reference>
<organism evidence="1 2">
    <name type="scientific">Babesia gibsoni</name>
    <dbReference type="NCBI Taxonomy" id="33632"/>
    <lineage>
        <taxon>Eukaryota</taxon>
        <taxon>Sar</taxon>
        <taxon>Alveolata</taxon>
        <taxon>Apicomplexa</taxon>
        <taxon>Aconoidasida</taxon>
        <taxon>Piroplasmida</taxon>
        <taxon>Babesiidae</taxon>
        <taxon>Babesia</taxon>
    </lineage>
</organism>
<evidence type="ECO:0000313" key="1">
    <source>
        <dbReference type="EMBL" id="KAK1444350.1"/>
    </source>
</evidence>
<protein>
    <submittedName>
        <fullName evidence="1">Uncharacterized protein</fullName>
    </submittedName>
</protein>